<proteinExistence type="predicted"/>
<dbReference type="HOGENOM" id="CLU_2949900_0_0_5"/>
<comment type="caution">
    <text evidence="2">The sequence shown here is derived from an EMBL/GenBank/DDBJ whole genome shotgun (WGS) entry which is preliminary data.</text>
</comment>
<dbReference type="EMBL" id="AGWX01000005">
    <property type="protein sequence ID" value="EKS34325.1"/>
    <property type="molecule type" value="Genomic_DNA"/>
</dbReference>
<feature type="region of interest" description="Disordered" evidence="1">
    <location>
        <begin position="1"/>
        <end position="28"/>
    </location>
</feature>
<feature type="compositionally biased region" description="Basic and acidic residues" evidence="1">
    <location>
        <begin position="1"/>
        <end position="22"/>
    </location>
</feature>
<protein>
    <submittedName>
        <fullName evidence="2">Uncharacterized protein</fullName>
    </submittedName>
</protein>
<dbReference type="Proteomes" id="UP000001096">
    <property type="component" value="Unassembled WGS sequence"/>
</dbReference>
<gene>
    <name evidence="2" type="ORF">HMPREF9695_04235</name>
</gene>
<keyword evidence="3" id="KW-1185">Reference proteome</keyword>
<name>K8P3T5_9BRAD</name>
<dbReference type="AlphaFoldDB" id="K8P3T5"/>
<organism evidence="2 3">
    <name type="scientific">Afipia broomeae ATCC 49717</name>
    <dbReference type="NCBI Taxonomy" id="883078"/>
    <lineage>
        <taxon>Bacteria</taxon>
        <taxon>Pseudomonadati</taxon>
        <taxon>Pseudomonadota</taxon>
        <taxon>Alphaproteobacteria</taxon>
        <taxon>Hyphomicrobiales</taxon>
        <taxon>Nitrobacteraceae</taxon>
        <taxon>Afipia</taxon>
    </lineage>
</organism>
<accession>K8P3T5</accession>
<dbReference type="RefSeq" id="WP_006022935.1">
    <property type="nucleotide sequence ID" value="NZ_KB375284.1"/>
</dbReference>
<reference evidence="2 3" key="1">
    <citation type="submission" date="2012-04" db="EMBL/GenBank/DDBJ databases">
        <title>The Genome Sequence of Afipia broomeae ATCC 49717.</title>
        <authorList>
            <consortium name="The Broad Institute Genome Sequencing Platform"/>
            <person name="Earl A."/>
            <person name="Ward D."/>
            <person name="Feldgarden M."/>
            <person name="Gevers D."/>
            <person name="Huys G."/>
            <person name="Walker B."/>
            <person name="Young S.K."/>
            <person name="Zeng Q."/>
            <person name="Gargeya S."/>
            <person name="Fitzgerald M."/>
            <person name="Haas B."/>
            <person name="Abouelleil A."/>
            <person name="Alvarado L."/>
            <person name="Arachchi H.M."/>
            <person name="Berlin A."/>
            <person name="Chapman S.B."/>
            <person name="Goldberg J."/>
            <person name="Griggs A."/>
            <person name="Gujja S."/>
            <person name="Hansen M."/>
            <person name="Howarth C."/>
            <person name="Imamovic A."/>
            <person name="Larimer J."/>
            <person name="McCowen C."/>
            <person name="Montmayeur A."/>
            <person name="Murphy C."/>
            <person name="Neiman D."/>
            <person name="Pearson M."/>
            <person name="Priest M."/>
            <person name="Roberts A."/>
            <person name="Saif S."/>
            <person name="Shea T."/>
            <person name="Sisk P."/>
            <person name="Sykes S."/>
            <person name="Wortman J."/>
            <person name="Nusbaum C."/>
            <person name="Birren B."/>
        </authorList>
    </citation>
    <scope>NUCLEOTIDE SEQUENCE [LARGE SCALE GENOMIC DNA]</scope>
    <source>
        <strain evidence="2 3">ATCC 49717</strain>
    </source>
</reference>
<evidence type="ECO:0000256" key="1">
    <source>
        <dbReference type="SAM" id="MobiDB-lite"/>
    </source>
</evidence>
<dbReference type="PATRIC" id="fig|883078.3.peg.4378"/>
<sequence length="59" mass="6381">MTKLLDRVDSAATKGARDEAAKSHASMLRIRTGEPRTGKGELKIHGVQGKTVVVRVKPK</sequence>
<evidence type="ECO:0000313" key="2">
    <source>
        <dbReference type="EMBL" id="EKS34325.1"/>
    </source>
</evidence>
<evidence type="ECO:0000313" key="3">
    <source>
        <dbReference type="Proteomes" id="UP000001096"/>
    </source>
</evidence>